<dbReference type="Pfam" id="PF01266">
    <property type="entry name" value="DAO"/>
    <property type="match status" value="1"/>
</dbReference>
<dbReference type="PANTHER" id="PTHR13847">
    <property type="entry name" value="SARCOSINE DEHYDROGENASE-RELATED"/>
    <property type="match status" value="1"/>
</dbReference>
<reference evidence="3 4" key="1">
    <citation type="submission" date="2018-05" db="EMBL/GenBank/DDBJ databases">
        <title>Genomic Encyclopedia of Type Strains, Phase IV (KMG-IV): sequencing the most valuable type-strain genomes for metagenomic binning, comparative biology and taxonomic classification.</title>
        <authorList>
            <person name="Goeker M."/>
        </authorList>
    </citation>
    <scope>NUCLEOTIDE SEQUENCE [LARGE SCALE GENOMIC DNA]</scope>
    <source>
        <strain evidence="3 4">DSM 6462</strain>
    </source>
</reference>
<dbReference type="OrthoDB" id="9815989at2"/>
<dbReference type="Gene3D" id="3.50.50.60">
    <property type="entry name" value="FAD/NAD(P)-binding domain"/>
    <property type="match status" value="1"/>
</dbReference>
<keyword evidence="4" id="KW-1185">Reference proteome</keyword>
<dbReference type="PANTHER" id="PTHR13847:SF287">
    <property type="entry name" value="FAD-DEPENDENT OXIDOREDUCTASE DOMAIN-CONTAINING PROTEIN 1"/>
    <property type="match status" value="1"/>
</dbReference>
<evidence type="ECO:0000259" key="2">
    <source>
        <dbReference type="Pfam" id="PF01266"/>
    </source>
</evidence>
<gene>
    <name evidence="3" type="ORF">C7450_111149</name>
</gene>
<organism evidence="3 4">
    <name type="scientific">Chelatococcus asaccharovorans</name>
    <dbReference type="NCBI Taxonomy" id="28210"/>
    <lineage>
        <taxon>Bacteria</taxon>
        <taxon>Pseudomonadati</taxon>
        <taxon>Pseudomonadota</taxon>
        <taxon>Alphaproteobacteria</taxon>
        <taxon>Hyphomicrobiales</taxon>
        <taxon>Chelatococcaceae</taxon>
        <taxon>Chelatococcus</taxon>
    </lineage>
</organism>
<dbReference type="InterPro" id="IPR036188">
    <property type="entry name" value="FAD/NAD-bd_sf"/>
</dbReference>
<proteinExistence type="predicted"/>
<dbReference type="AlphaFoldDB" id="A0A2V3TYH9"/>
<dbReference type="EMBL" id="QJJK01000011">
    <property type="protein sequence ID" value="PXW54618.1"/>
    <property type="molecule type" value="Genomic_DNA"/>
</dbReference>
<accession>A0A2V3TYH9</accession>
<evidence type="ECO:0000313" key="4">
    <source>
        <dbReference type="Proteomes" id="UP000248021"/>
    </source>
</evidence>
<name>A0A2V3TYH9_9HYPH</name>
<keyword evidence="1" id="KW-0560">Oxidoreductase</keyword>
<evidence type="ECO:0000313" key="3">
    <source>
        <dbReference type="EMBL" id="PXW54618.1"/>
    </source>
</evidence>
<dbReference type="SUPFAM" id="SSF51905">
    <property type="entry name" value="FAD/NAD(P)-binding domain"/>
    <property type="match status" value="1"/>
</dbReference>
<dbReference type="InterPro" id="IPR006076">
    <property type="entry name" value="FAD-dep_OxRdtase"/>
</dbReference>
<sequence length="378" mass="39418">MKNFDTDVAVVGAGLIGSATALALRQRGVAVVMLERDLGGSRASGVNFGGVRRQGRSPAQLHLAARAHPIWADLKAKIGIDGEYVRSGHIKLARSQADLTALAAYAARVADFDLGLEILEGRAFRERYPCFGPEIIGGSFCPGDGQANPRLVAAAYAQAARQAGCEVIERCPVTGITREGDGFLLRCGDAVAVRARRLVNAAGAWGAGIAAALGDDIPMRFDYPTILVTEPLPPIVSVNIGIEGGGFYGRQVERGNLVMGGGFGVASGDGASRPDSGALARIGGRAAAILPATRHARVIRIWAGIEGYTADKNPFIGESANVPGLFHAFGFSGGGFQIAPAVGEVLCELICEGRSSTPVEAFRPDRFQQQSAEPGRTP</sequence>
<comment type="caution">
    <text evidence="3">The sequence shown here is derived from an EMBL/GenBank/DDBJ whole genome shotgun (WGS) entry which is preliminary data.</text>
</comment>
<dbReference type="SUPFAM" id="SSF54373">
    <property type="entry name" value="FAD-linked reductases, C-terminal domain"/>
    <property type="match status" value="1"/>
</dbReference>
<feature type="domain" description="FAD dependent oxidoreductase" evidence="2">
    <location>
        <begin position="7"/>
        <end position="349"/>
    </location>
</feature>
<protein>
    <submittedName>
        <fullName evidence="3">Glycine/D-amino acid oxidase-like deaminating enzyme</fullName>
    </submittedName>
</protein>
<dbReference type="GO" id="GO:0016491">
    <property type="term" value="F:oxidoreductase activity"/>
    <property type="evidence" value="ECO:0007669"/>
    <property type="project" value="UniProtKB-KW"/>
</dbReference>
<evidence type="ECO:0000256" key="1">
    <source>
        <dbReference type="ARBA" id="ARBA00023002"/>
    </source>
</evidence>
<dbReference type="GO" id="GO:0005737">
    <property type="term" value="C:cytoplasm"/>
    <property type="evidence" value="ECO:0007669"/>
    <property type="project" value="TreeGrafter"/>
</dbReference>
<dbReference type="Proteomes" id="UP000248021">
    <property type="component" value="Unassembled WGS sequence"/>
</dbReference>
<dbReference type="Gene3D" id="3.30.9.10">
    <property type="entry name" value="D-Amino Acid Oxidase, subunit A, domain 2"/>
    <property type="match status" value="1"/>
</dbReference>
<dbReference type="RefSeq" id="WP_110377080.1">
    <property type="nucleotide sequence ID" value="NZ_JAHBRY010000001.1"/>
</dbReference>